<accession>A0ABW3IAZ7</accession>
<dbReference type="Proteomes" id="UP001597100">
    <property type="component" value="Unassembled WGS sequence"/>
</dbReference>
<feature type="transmembrane region" description="Helical" evidence="1">
    <location>
        <begin position="81"/>
        <end position="101"/>
    </location>
</feature>
<gene>
    <name evidence="2" type="ORF">ACFQ1G_00065</name>
</gene>
<keyword evidence="1" id="KW-0472">Membrane</keyword>
<organism evidence="2 3">
    <name type="scientific">Salinimicrobium gaetbulicola</name>
    <dbReference type="NCBI Taxonomy" id="999702"/>
    <lineage>
        <taxon>Bacteria</taxon>
        <taxon>Pseudomonadati</taxon>
        <taxon>Bacteroidota</taxon>
        <taxon>Flavobacteriia</taxon>
        <taxon>Flavobacteriales</taxon>
        <taxon>Flavobacteriaceae</taxon>
        <taxon>Salinimicrobium</taxon>
    </lineage>
</organism>
<feature type="transmembrane region" description="Helical" evidence="1">
    <location>
        <begin position="48"/>
        <end position="69"/>
    </location>
</feature>
<feature type="transmembrane region" description="Helical" evidence="1">
    <location>
        <begin position="107"/>
        <end position="127"/>
    </location>
</feature>
<sequence>MKRVLQILNIIAFLVMVTVNYAASSGAINGNTIASISANYENLFTPAGYAFSIWGLIYLGLFGFVIYQARDMFMDTKRSPVTLLVGWWFIVSCTANIFWIFAWINEYLGFSVIMMVLLLFALMMIIFKTRMELDDEPLSVIAFVWWPFSIYSGWITVAFIANMAAWLTSEGWDGFGFSEVTWTVIMIIIAGIINLVITWTRNMREFALVGVWALAAISVANWNEQQTVVITALIVALIIFVSSSVHGYINRETSPWKKL</sequence>
<evidence type="ECO:0000313" key="2">
    <source>
        <dbReference type="EMBL" id="MFD0975171.1"/>
    </source>
</evidence>
<evidence type="ECO:0000313" key="3">
    <source>
        <dbReference type="Proteomes" id="UP001597100"/>
    </source>
</evidence>
<dbReference type="InterPro" id="IPR038330">
    <property type="entry name" value="TspO/MBR-related_sf"/>
</dbReference>
<dbReference type="RefSeq" id="WP_380736185.1">
    <property type="nucleotide sequence ID" value="NZ_JBHTJP010000002.1"/>
</dbReference>
<protein>
    <submittedName>
        <fullName evidence="2">Tryptophan-rich sensory protein</fullName>
    </submittedName>
</protein>
<name>A0ABW3IAZ7_9FLAO</name>
<dbReference type="PANTHER" id="PTHR33802:SF1">
    <property type="entry name" value="XK-RELATED PROTEIN"/>
    <property type="match status" value="1"/>
</dbReference>
<proteinExistence type="predicted"/>
<dbReference type="PANTHER" id="PTHR33802">
    <property type="entry name" value="SI:CH211-161H7.5-RELATED"/>
    <property type="match status" value="1"/>
</dbReference>
<keyword evidence="1" id="KW-0812">Transmembrane</keyword>
<feature type="transmembrane region" description="Helical" evidence="1">
    <location>
        <begin position="180"/>
        <end position="199"/>
    </location>
</feature>
<keyword evidence="1" id="KW-1133">Transmembrane helix</keyword>
<reference evidence="3" key="1">
    <citation type="journal article" date="2019" name="Int. J. Syst. Evol. Microbiol.">
        <title>The Global Catalogue of Microorganisms (GCM) 10K type strain sequencing project: providing services to taxonomists for standard genome sequencing and annotation.</title>
        <authorList>
            <consortium name="The Broad Institute Genomics Platform"/>
            <consortium name="The Broad Institute Genome Sequencing Center for Infectious Disease"/>
            <person name="Wu L."/>
            <person name="Ma J."/>
        </authorList>
    </citation>
    <scope>NUCLEOTIDE SEQUENCE [LARGE SCALE GENOMIC DNA]</scope>
    <source>
        <strain evidence="3">CCUG 60898</strain>
    </source>
</reference>
<feature type="transmembrane region" description="Helical" evidence="1">
    <location>
        <begin position="139"/>
        <end position="160"/>
    </location>
</feature>
<evidence type="ECO:0000256" key="1">
    <source>
        <dbReference type="SAM" id="Phobius"/>
    </source>
</evidence>
<keyword evidence="3" id="KW-1185">Reference proteome</keyword>
<feature type="transmembrane region" description="Helical" evidence="1">
    <location>
        <begin position="228"/>
        <end position="249"/>
    </location>
</feature>
<dbReference type="EMBL" id="JBHTJP010000002">
    <property type="protein sequence ID" value="MFD0975171.1"/>
    <property type="molecule type" value="Genomic_DNA"/>
</dbReference>
<comment type="caution">
    <text evidence="2">The sequence shown here is derived from an EMBL/GenBank/DDBJ whole genome shotgun (WGS) entry which is preliminary data.</text>
</comment>
<feature type="transmembrane region" description="Helical" evidence="1">
    <location>
        <begin position="206"/>
        <end position="222"/>
    </location>
</feature>
<dbReference type="Gene3D" id="1.20.1260.100">
    <property type="entry name" value="TspO/MBR protein"/>
    <property type="match status" value="1"/>
</dbReference>
<feature type="transmembrane region" description="Helical" evidence="1">
    <location>
        <begin position="7"/>
        <end position="28"/>
    </location>
</feature>